<keyword evidence="3 5" id="KW-1133">Transmembrane helix</keyword>
<dbReference type="AlphaFoldDB" id="A0A9J6ZUP6"/>
<dbReference type="Pfam" id="PF02674">
    <property type="entry name" value="Colicin_V"/>
    <property type="match status" value="1"/>
</dbReference>
<dbReference type="GO" id="GO:0016020">
    <property type="term" value="C:membrane"/>
    <property type="evidence" value="ECO:0007669"/>
    <property type="project" value="UniProtKB-SubCell"/>
</dbReference>
<feature type="transmembrane region" description="Helical" evidence="5">
    <location>
        <begin position="28"/>
        <end position="45"/>
    </location>
</feature>
<evidence type="ECO:0000256" key="4">
    <source>
        <dbReference type="ARBA" id="ARBA00023136"/>
    </source>
</evidence>
<dbReference type="GO" id="GO:0009403">
    <property type="term" value="P:toxin biosynthetic process"/>
    <property type="evidence" value="ECO:0007669"/>
    <property type="project" value="InterPro"/>
</dbReference>
<sequence>MHWIDILILIVVAISAIISLVRGFVSEALSLATWVVGFWVAWLFFRPLAVQLEPWIDVPSLRLGAAFGLLLIVTLLLGAILNRFLALLVDSTGLTGTDRMIGMLFGIARGVLMVAILVLLAGLTPLPGDGWWHESSLIPYFEEMALWMKQNLPDDIARYFSY</sequence>
<dbReference type="PANTHER" id="PTHR36926">
    <property type="entry name" value="COLICIN V PRODUCTION PROTEIN"/>
    <property type="match status" value="1"/>
</dbReference>
<dbReference type="InterPro" id="IPR003825">
    <property type="entry name" value="Colicin-V_CvpA"/>
</dbReference>
<protein>
    <submittedName>
        <fullName evidence="6">CvpA family protein</fullName>
    </submittedName>
</protein>
<dbReference type="KEGG" id="eps:L0Y14_09765"/>
<evidence type="ECO:0000256" key="1">
    <source>
        <dbReference type="ARBA" id="ARBA00004141"/>
    </source>
</evidence>
<comment type="subcellular location">
    <subcellularLocation>
        <location evidence="1">Membrane</location>
        <topology evidence="1">Multi-pass membrane protein</topology>
    </subcellularLocation>
</comment>
<evidence type="ECO:0000256" key="3">
    <source>
        <dbReference type="ARBA" id="ARBA00022989"/>
    </source>
</evidence>
<accession>A0A9J6ZUP6</accession>
<evidence type="ECO:0000256" key="2">
    <source>
        <dbReference type="ARBA" id="ARBA00022692"/>
    </source>
</evidence>
<dbReference type="RefSeq" id="WP_005960134.1">
    <property type="nucleotide sequence ID" value="NZ_CP090569.1"/>
</dbReference>
<evidence type="ECO:0000256" key="5">
    <source>
        <dbReference type="SAM" id="Phobius"/>
    </source>
</evidence>
<dbReference type="PANTHER" id="PTHR36926:SF1">
    <property type="entry name" value="COLICIN V PRODUCTION PROTEIN"/>
    <property type="match status" value="1"/>
</dbReference>
<feature type="transmembrane region" description="Helical" evidence="5">
    <location>
        <begin position="101"/>
        <end position="123"/>
    </location>
</feature>
<keyword evidence="2 5" id="KW-0812">Transmembrane</keyword>
<dbReference type="InterPro" id="IPR052719">
    <property type="entry name" value="CvpA-like"/>
</dbReference>
<dbReference type="EMBL" id="CP090569">
    <property type="protein sequence ID" value="USF86429.1"/>
    <property type="molecule type" value="Genomic_DNA"/>
</dbReference>
<feature type="transmembrane region" description="Helical" evidence="5">
    <location>
        <begin position="65"/>
        <end position="89"/>
    </location>
</feature>
<organism evidence="6 7">
    <name type="scientific">Candidatus Endoriftia persephonae</name>
    <dbReference type="NCBI Taxonomy" id="393765"/>
    <lineage>
        <taxon>Bacteria</taxon>
        <taxon>Pseudomonadati</taxon>
        <taxon>Pseudomonadota</taxon>
        <taxon>Gammaproteobacteria</taxon>
        <taxon>Chromatiales</taxon>
        <taxon>Sedimenticolaceae</taxon>
        <taxon>Candidatus Endoriftia</taxon>
    </lineage>
</organism>
<feature type="transmembrane region" description="Helical" evidence="5">
    <location>
        <begin position="6"/>
        <end position="21"/>
    </location>
</feature>
<evidence type="ECO:0000313" key="6">
    <source>
        <dbReference type="EMBL" id="USF86429.1"/>
    </source>
</evidence>
<dbReference type="Proteomes" id="UP001056649">
    <property type="component" value="Chromosome"/>
</dbReference>
<evidence type="ECO:0000313" key="7">
    <source>
        <dbReference type="Proteomes" id="UP001056649"/>
    </source>
</evidence>
<reference evidence="6" key="1">
    <citation type="journal article" date="2022" name="Mol. Ecol. Resour.">
        <title>The complete and closed genome of the facultative generalist Candidatus Endoriftia persephone from deep-sea hydrothermal vents.</title>
        <authorList>
            <person name="de Oliveira A.L."/>
            <person name="Srivastava A."/>
            <person name="Espada-Hinojosa S."/>
            <person name="Bright M."/>
        </authorList>
    </citation>
    <scope>NUCLEOTIDE SEQUENCE</scope>
    <source>
        <strain evidence="6">Tica-EPR-9o50.N</strain>
    </source>
</reference>
<proteinExistence type="predicted"/>
<name>A0A9J6ZUP6_9GAMM</name>
<keyword evidence="7" id="KW-1185">Reference proteome</keyword>
<keyword evidence="4 5" id="KW-0472">Membrane</keyword>
<gene>
    <name evidence="6" type="ORF">L0Y14_09765</name>
</gene>